<reference evidence="3" key="1">
    <citation type="submission" date="2015-11" db="EMBL/GenBank/DDBJ databases">
        <authorList>
            <consortium name="Cross-ministerial Strategic Innovation Promotion Program (SIP) consortium"/>
            <person name="Tomihama T."/>
            <person name="Ikenaga M."/>
            <person name="Sakai M."/>
            <person name="Okubo T."/>
            <person name="Ikeda S."/>
        </authorList>
    </citation>
    <scope>NUCLEOTIDE SEQUENCE [LARGE SCALE GENOMIC DNA]</scope>
    <source>
        <strain evidence="3">S58</strain>
    </source>
</reference>
<proteinExistence type="predicted"/>
<protein>
    <submittedName>
        <fullName evidence="2">Uncharacterized protein</fullName>
    </submittedName>
</protein>
<gene>
    <name evidence="2" type="ORF">SsS58_00733</name>
</gene>
<dbReference type="AlphaFoldDB" id="A0A117EC51"/>
<comment type="caution">
    <text evidence="2">The sequence shown here is derived from an EMBL/GenBank/DDBJ whole genome shotgun (WGS) entry which is preliminary data.</text>
</comment>
<name>A0A117EC51_STRSC</name>
<reference evidence="2 3" key="2">
    <citation type="journal article" date="2016" name="Genome Announc.">
        <title>Draft Genome Sequences of Streptomyces scabiei S58, Streptomyces turgidiscabies T45, and Streptomyces acidiscabies a10, the Pathogens of Potato Common Scab, Isolated in Japan.</title>
        <authorList>
            <person name="Tomihama T."/>
            <person name="Nishi Y."/>
            <person name="Sakai M."/>
            <person name="Ikenaga M."/>
            <person name="Okubo T."/>
            <person name="Ikeda S."/>
        </authorList>
    </citation>
    <scope>NUCLEOTIDE SEQUENCE [LARGE SCALE GENOMIC DNA]</scope>
    <source>
        <strain evidence="2 3">S58</strain>
    </source>
</reference>
<dbReference type="EMBL" id="BCMM01000002">
    <property type="protein sequence ID" value="GAQ60393.1"/>
    <property type="molecule type" value="Genomic_DNA"/>
</dbReference>
<sequence>MLTEVRNAVERVPVDAWAVPLALSTLPVGYRIASKSRTTNAPREPTVPAGGDLHQGCLPRARPAPTA</sequence>
<feature type="region of interest" description="Disordered" evidence="1">
    <location>
        <begin position="36"/>
        <end position="67"/>
    </location>
</feature>
<organism evidence="2 3">
    <name type="scientific">Streptomyces scabiei</name>
    <dbReference type="NCBI Taxonomy" id="1930"/>
    <lineage>
        <taxon>Bacteria</taxon>
        <taxon>Bacillati</taxon>
        <taxon>Actinomycetota</taxon>
        <taxon>Actinomycetes</taxon>
        <taxon>Kitasatosporales</taxon>
        <taxon>Streptomycetaceae</taxon>
        <taxon>Streptomyces</taxon>
    </lineage>
</organism>
<accession>A0A117EC51</accession>
<reference evidence="3" key="3">
    <citation type="submission" date="2016-02" db="EMBL/GenBank/DDBJ databases">
        <title>Draft genome of pathogenic Streptomyces sp. in Japan.</title>
        <authorList>
            <person name="Tomihama T."/>
            <person name="Ikenaga M."/>
            <person name="Sakai M."/>
            <person name="Okubo T."/>
            <person name="Ikeda S."/>
        </authorList>
    </citation>
    <scope>NUCLEOTIDE SEQUENCE [LARGE SCALE GENOMIC DNA]</scope>
    <source>
        <strain evidence="3">S58</strain>
    </source>
</reference>
<evidence type="ECO:0000313" key="3">
    <source>
        <dbReference type="Proteomes" id="UP000067448"/>
    </source>
</evidence>
<evidence type="ECO:0000313" key="2">
    <source>
        <dbReference type="EMBL" id="GAQ60393.1"/>
    </source>
</evidence>
<dbReference type="Proteomes" id="UP000067448">
    <property type="component" value="Unassembled WGS sequence"/>
</dbReference>
<evidence type="ECO:0000256" key="1">
    <source>
        <dbReference type="SAM" id="MobiDB-lite"/>
    </source>
</evidence>